<proteinExistence type="inferred from homology"/>
<evidence type="ECO:0000256" key="4">
    <source>
        <dbReference type="ARBA" id="ARBA00023163"/>
    </source>
</evidence>
<protein>
    <submittedName>
        <fullName evidence="7">Sigma-70 family RNA polymerase sigma factor</fullName>
    </submittedName>
</protein>
<evidence type="ECO:0000256" key="3">
    <source>
        <dbReference type="ARBA" id="ARBA00023082"/>
    </source>
</evidence>
<dbReference type="EMBL" id="RXLQ01000001">
    <property type="protein sequence ID" value="RSZ60644.1"/>
    <property type="molecule type" value="Genomic_DNA"/>
</dbReference>
<evidence type="ECO:0000313" key="8">
    <source>
        <dbReference type="Proteomes" id="UP000278085"/>
    </source>
</evidence>
<dbReference type="SUPFAM" id="SSF88659">
    <property type="entry name" value="Sigma3 and sigma4 domains of RNA polymerase sigma factors"/>
    <property type="match status" value="1"/>
</dbReference>
<evidence type="ECO:0000256" key="2">
    <source>
        <dbReference type="ARBA" id="ARBA00023015"/>
    </source>
</evidence>
<dbReference type="InterPro" id="IPR039425">
    <property type="entry name" value="RNA_pol_sigma-70-like"/>
</dbReference>
<evidence type="ECO:0000259" key="5">
    <source>
        <dbReference type="Pfam" id="PF04542"/>
    </source>
</evidence>
<evidence type="ECO:0000313" key="7">
    <source>
        <dbReference type="EMBL" id="RSZ60644.1"/>
    </source>
</evidence>
<dbReference type="InterPro" id="IPR013249">
    <property type="entry name" value="RNA_pol_sigma70_r4_t2"/>
</dbReference>
<dbReference type="PANTHER" id="PTHR43133">
    <property type="entry name" value="RNA POLYMERASE ECF-TYPE SIGMA FACTO"/>
    <property type="match status" value="1"/>
</dbReference>
<dbReference type="InterPro" id="IPR014284">
    <property type="entry name" value="RNA_pol_sigma-70_dom"/>
</dbReference>
<organism evidence="7 8">
    <name type="scientific">Massilia atriviolacea</name>
    <dbReference type="NCBI Taxonomy" id="2495579"/>
    <lineage>
        <taxon>Bacteria</taxon>
        <taxon>Pseudomonadati</taxon>
        <taxon>Pseudomonadota</taxon>
        <taxon>Betaproteobacteria</taxon>
        <taxon>Burkholderiales</taxon>
        <taxon>Oxalobacteraceae</taxon>
        <taxon>Telluria group</taxon>
        <taxon>Massilia</taxon>
    </lineage>
</organism>
<dbReference type="InterPro" id="IPR013325">
    <property type="entry name" value="RNA_pol_sigma_r2"/>
</dbReference>
<dbReference type="Gene3D" id="1.10.10.10">
    <property type="entry name" value="Winged helix-like DNA-binding domain superfamily/Winged helix DNA-binding domain"/>
    <property type="match status" value="1"/>
</dbReference>
<accession>A0A430HT46</accession>
<reference evidence="7 8" key="1">
    <citation type="submission" date="2018-12" db="EMBL/GenBank/DDBJ databases">
        <authorList>
            <person name="Yang E."/>
        </authorList>
    </citation>
    <scope>NUCLEOTIDE SEQUENCE [LARGE SCALE GENOMIC DNA]</scope>
    <source>
        <strain evidence="7 8">SOD</strain>
    </source>
</reference>
<dbReference type="PANTHER" id="PTHR43133:SF32">
    <property type="entry name" value="BLR3042 PROTEIN"/>
    <property type="match status" value="1"/>
</dbReference>
<dbReference type="GO" id="GO:0016987">
    <property type="term" value="F:sigma factor activity"/>
    <property type="evidence" value="ECO:0007669"/>
    <property type="project" value="UniProtKB-KW"/>
</dbReference>
<dbReference type="GO" id="GO:0003677">
    <property type="term" value="F:DNA binding"/>
    <property type="evidence" value="ECO:0007669"/>
    <property type="project" value="InterPro"/>
</dbReference>
<feature type="domain" description="RNA polymerase sigma factor 70 region 4 type 2" evidence="6">
    <location>
        <begin position="136"/>
        <end position="186"/>
    </location>
</feature>
<gene>
    <name evidence="7" type="ORF">EJB06_00425</name>
</gene>
<evidence type="ECO:0000256" key="1">
    <source>
        <dbReference type="ARBA" id="ARBA00010641"/>
    </source>
</evidence>
<dbReference type="InterPro" id="IPR036388">
    <property type="entry name" value="WH-like_DNA-bd_sf"/>
</dbReference>
<keyword evidence="2" id="KW-0805">Transcription regulation</keyword>
<dbReference type="AlphaFoldDB" id="A0A430HT46"/>
<dbReference type="OrthoDB" id="9780326at2"/>
<dbReference type="InterPro" id="IPR007627">
    <property type="entry name" value="RNA_pol_sigma70_r2"/>
</dbReference>
<dbReference type="Proteomes" id="UP000278085">
    <property type="component" value="Unassembled WGS sequence"/>
</dbReference>
<comment type="caution">
    <text evidence="7">The sequence shown here is derived from an EMBL/GenBank/DDBJ whole genome shotgun (WGS) entry which is preliminary data.</text>
</comment>
<sequence length="198" mass="22544">MLRQWRARFGGAPARPEGASEPELIALIAGGDRDAFQALYRIYFGRLARFLDRMVRNGALIEEIVNDTMLVVWQKAHTYDSSCKVSTWVFAIAYRQGLKAVNLRDEPVESNFELEAGDMRQEPEQAIAQQQLQQGVGDALKALSLEQRVVVTLTYYHDMGYQEIAETMGCPVNTVKTRMFHARQRLRVLLSAHQEELL</sequence>
<comment type="similarity">
    <text evidence="1">Belongs to the sigma-70 factor family. ECF subfamily.</text>
</comment>
<dbReference type="Pfam" id="PF08281">
    <property type="entry name" value="Sigma70_r4_2"/>
    <property type="match status" value="1"/>
</dbReference>
<dbReference type="Gene3D" id="1.10.1740.10">
    <property type="match status" value="1"/>
</dbReference>
<dbReference type="NCBIfam" id="TIGR02937">
    <property type="entry name" value="sigma70-ECF"/>
    <property type="match status" value="1"/>
</dbReference>
<keyword evidence="3" id="KW-0731">Sigma factor</keyword>
<dbReference type="CDD" id="cd06171">
    <property type="entry name" value="Sigma70_r4"/>
    <property type="match status" value="1"/>
</dbReference>
<dbReference type="SUPFAM" id="SSF88946">
    <property type="entry name" value="Sigma2 domain of RNA polymerase sigma factors"/>
    <property type="match status" value="1"/>
</dbReference>
<name>A0A430HT46_9BURK</name>
<dbReference type="InterPro" id="IPR013324">
    <property type="entry name" value="RNA_pol_sigma_r3/r4-like"/>
</dbReference>
<evidence type="ECO:0000259" key="6">
    <source>
        <dbReference type="Pfam" id="PF08281"/>
    </source>
</evidence>
<keyword evidence="8" id="KW-1185">Reference proteome</keyword>
<dbReference type="GO" id="GO:0006352">
    <property type="term" value="P:DNA-templated transcription initiation"/>
    <property type="evidence" value="ECO:0007669"/>
    <property type="project" value="InterPro"/>
</dbReference>
<feature type="domain" description="RNA polymerase sigma-70 region 2" evidence="5">
    <location>
        <begin position="39"/>
        <end position="97"/>
    </location>
</feature>
<dbReference type="Pfam" id="PF04542">
    <property type="entry name" value="Sigma70_r2"/>
    <property type="match status" value="1"/>
</dbReference>
<keyword evidence="4" id="KW-0804">Transcription</keyword>